<dbReference type="InterPro" id="IPR033942">
    <property type="entry name" value="IMPase"/>
</dbReference>
<reference evidence="9" key="1">
    <citation type="submission" date="2021-12" db="EMBL/GenBank/DDBJ databases">
        <authorList>
            <person name="King R."/>
        </authorList>
    </citation>
    <scope>NUCLEOTIDE SEQUENCE</scope>
</reference>
<evidence type="ECO:0000313" key="9">
    <source>
        <dbReference type="EMBL" id="CAH0558694.1"/>
    </source>
</evidence>
<dbReference type="OrthoDB" id="10254945at2759"/>
<dbReference type="PRINTS" id="PR00377">
    <property type="entry name" value="IMPHPHTASES"/>
</dbReference>
<keyword evidence="6 7" id="KW-0460">Magnesium</keyword>
<dbReference type="InterPro" id="IPR020552">
    <property type="entry name" value="Inositol_monoPase_Li-sen"/>
</dbReference>
<dbReference type="InterPro" id="IPR020583">
    <property type="entry name" value="Inositol_monoP_metal-BS"/>
</dbReference>
<dbReference type="PRINTS" id="PR00378">
    <property type="entry name" value="LIIMPHPHTASE"/>
</dbReference>
<evidence type="ECO:0000256" key="5">
    <source>
        <dbReference type="ARBA" id="ARBA00022801"/>
    </source>
</evidence>
<accession>A0A9P0FKU0</accession>
<dbReference type="AlphaFoldDB" id="A0A9P0FKU0"/>
<feature type="binding site" evidence="7">
    <location>
        <position position="93"/>
    </location>
    <ligand>
        <name>Mg(2+)</name>
        <dbReference type="ChEBI" id="CHEBI:18420"/>
        <label>2</label>
    </ligand>
</feature>
<keyword evidence="10" id="KW-1185">Reference proteome</keyword>
<keyword evidence="4 7" id="KW-0479">Metal-binding</keyword>
<evidence type="ECO:0000313" key="10">
    <source>
        <dbReference type="Proteomes" id="UP001154078"/>
    </source>
</evidence>
<evidence type="ECO:0000256" key="3">
    <source>
        <dbReference type="ARBA" id="ARBA00009759"/>
    </source>
</evidence>
<dbReference type="InterPro" id="IPR000760">
    <property type="entry name" value="Inositol_monophosphatase-like"/>
</dbReference>
<dbReference type="Gene3D" id="3.40.190.80">
    <property type="match status" value="1"/>
</dbReference>
<dbReference type="EMBL" id="OV121137">
    <property type="protein sequence ID" value="CAH0558694.1"/>
    <property type="molecule type" value="Genomic_DNA"/>
</dbReference>
<evidence type="ECO:0000256" key="4">
    <source>
        <dbReference type="ARBA" id="ARBA00022723"/>
    </source>
</evidence>
<dbReference type="GO" id="GO:0046854">
    <property type="term" value="P:phosphatidylinositol phosphate biosynthetic process"/>
    <property type="evidence" value="ECO:0007669"/>
    <property type="project" value="InterPro"/>
</dbReference>
<organism evidence="9 10">
    <name type="scientific">Brassicogethes aeneus</name>
    <name type="common">Rape pollen beetle</name>
    <name type="synonym">Meligethes aeneus</name>
    <dbReference type="NCBI Taxonomy" id="1431903"/>
    <lineage>
        <taxon>Eukaryota</taxon>
        <taxon>Metazoa</taxon>
        <taxon>Ecdysozoa</taxon>
        <taxon>Arthropoda</taxon>
        <taxon>Hexapoda</taxon>
        <taxon>Insecta</taxon>
        <taxon>Pterygota</taxon>
        <taxon>Neoptera</taxon>
        <taxon>Endopterygota</taxon>
        <taxon>Coleoptera</taxon>
        <taxon>Polyphaga</taxon>
        <taxon>Cucujiformia</taxon>
        <taxon>Nitidulidae</taxon>
        <taxon>Meligethinae</taxon>
        <taxon>Brassicogethes</taxon>
    </lineage>
</organism>
<feature type="binding site" evidence="7">
    <location>
        <position position="219"/>
    </location>
    <ligand>
        <name>Mg(2+)</name>
        <dbReference type="ChEBI" id="CHEBI:18420"/>
        <label>1</label>
        <note>catalytic</note>
    </ligand>
</feature>
<evidence type="ECO:0000256" key="8">
    <source>
        <dbReference type="RuleBase" id="RU364068"/>
    </source>
</evidence>
<comment type="cofactor">
    <cofactor evidence="1 7 8">
        <name>Mg(2+)</name>
        <dbReference type="ChEBI" id="CHEBI:18420"/>
    </cofactor>
</comment>
<evidence type="ECO:0000256" key="7">
    <source>
        <dbReference type="PIRSR" id="PIRSR600760-2"/>
    </source>
</evidence>
<sequence length="279" mass="31369">MSASELRCFMDFVIPLVRNAGKLLLEAKNFKIETKDESWDLVTIYDRKIEETLILKIKEKYPQHKFIGEESSAAENSIPELTEEPTWIIDPIDGTANFVRRIPLSAISIGLTINKQVVLGIVYNPHLNELFHSIKGQGCFLNEERIQTSGLKDINGACFNYELSLARRELLRNLYLYRLKHLIGRTEGIRSLGSAVLGLCYVAKGAIDAYQCDGLYAWDVAAGSLFVQEAGGFICDTTGKPEIDIMNPNFLATATKELSDQFMAIEKIADEERINNELK</sequence>
<dbReference type="FunFam" id="3.30.540.10:FF:000004">
    <property type="entry name" value="Inositol-1-monophosphatase"/>
    <property type="match status" value="1"/>
</dbReference>
<keyword evidence="5 8" id="KW-0378">Hydrolase</keyword>
<feature type="binding site" evidence="7">
    <location>
        <position position="90"/>
    </location>
    <ligand>
        <name>Mg(2+)</name>
        <dbReference type="ChEBI" id="CHEBI:18420"/>
        <label>2</label>
    </ligand>
</feature>
<dbReference type="GO" id="GO:0006020">
    <property type="term" value="P:inositol metabolic process"/>
    <property type="evidence" value="ECO:0007669"/>
    <property type="project" value="TreeGrafter"/>
</dbReference>
<comment type="catalytic activity">
    <reaction evidence="8">
        <text>a myo-inositol phosphate + H2O = myo-inositol + phosphate</text>
        <dbReference type="Rhea" id="RHEA:24056"/>
        <dbReference type="ChEBI" id="CHEBI:15377"/>
        <dbReference type="ChEBI" id="CHEBI:17268"/>
        <dbReference type="ChEBI" id="CHEBI:43474"/>
        <dbReference type="ChEBI" id="CHEBI:84139"/>
        <dbReference type="EC" id="3.1.3.25"/>
    </reaction>
</comment>
<dbReference type="CDD" id="cd01639">
    <property type="entry name" value="IMPase"/>
    <property type="match status" value="1"/>
</dbReference>
<dbReference type="PANTHER" id="PTHR20854:SF25">
    <property type="entry name" value="INOSITOL-1-MONOPHOSPHATASE"/>
    <property type="match status" value="1"/>
</dbReference>
<dbReference type="SUPFAM" id="SSF56655">
    <property type="entry name" value="Carbohydrate phosphatase"/>
    <property type="match status" value="1"/>
</dbReference>
<dbReference type="PANTHER" id="PTHR20854">
    <property type="entry name" value="INOSITOL MONOPHOSPHATASE"/>
    <property type="match status" value="1"/>
</dbReference>
<dbReference type="GO" id="GO:0008934">
    <property type="term" value="F:inositol monophosphate 1-phosphatase activity"/>
    <property type="evidence" value="ECO:0007669"/>
    <property type="project" value="InterPro"/>
</dbReference>
<dbReference type="EC" id="3.1.3.25" evidence="8"/>
<gene>
    <name evidence="9" type="ORF">MELIAE_LOCUS8967</name>
</gene>
<name>A0A9P0FKU0_BRAAE</name>
<evidence type="ECO:0000256" key="2">
    <source>
        <dbReference type="ARBA" id="ARBA00005152"/>
    </source>
</evidence>
<evidence type="ECO:0000256" key="1">
    <source>
        <dbReference type="ARBA" id="ARBA00001946"/>
    </source>
</evidence>
<evidence type="ECO:0000256" key="6">
    <source>
        <dbReference type="ARBA" id="ARBA00022842"/>
    </source>
</evidence>
<dbReference type="Gene3D" id="3.30.540.10">
    <property type="entry name" value="Fructose-1,6-Bisphosphatase, subunit A, domain 1"/>
    <property type="match status" value="1"/>
</dbReference>
<comment type="pathway">
    <text evidence="2 8">Polyol metabolism; myo-inositol biosynthesis; myo-inositol from D-glucose 6-phosphate: step 2/2.</text>
</comment>
<comment type="similarity">
    <text evidence="3 8">Belongs to the inositol monophosphatase superfamily.</text>
</comment>
<dbReference type="Pfam" id="PF00459">
    <property type="entry name" value="Inositol_P"/>
    <property type="match status" value="1"/>
</dbReference>
<dbReference type="PROSITE" id="PS00629">
    <property type="entry name" value="IMP_1"/>
    <property type="match status" value="1"/>
</dbReference>
<protein>
    <recommendedName>
        <fullName evidence="8">Inositol-1-monophosphatase</fullName>
        <ecNumber evidence="8">3.1.3.25</ecNumber>
    </recommendedName>
</protein>
<dbReference type="GO" id="GO:0007165">
    <property type="term" value="P:signal transduction"/>
    <property type="evidence" value="ECO:0007669"/>
    <property type="project" value="TreeGrafter"/>
</dbReference>
<feature type="binding site" evidence="7">
    <location>
        <position position="92"/>
    </location>
    <ligand>
        <name>Mg(2+)</name>
        <dbReference type="ChEBI" id="CHEBI:18420"/>
        <label>1</label>
        <note>catalytic</note>
    </ligand>
</feature>
<feature type="binding site" evidence="7">
    <location>
        <position position="69"/>
    </location>
    <ligand>
        <name>Mg(2+)</name>
        <dbReference type="ChEBI" id="CHEBI:18420"/>
        <label>1</label>
        <note>catalytic</note>
    </ligand>
</feature>
<proteinExistence type="inferred from homology"/>
<dbReference type="Proteomes" id="UP001154078">
    <property type="component" value="Chromosome 6"/>
</dbReference>
<dbReference type="GO" id="GO:0046872">
    <property type="term" value="F:metal ion binding"/>
    <property type="evidence" value="ECO:0007669"/>
    <property type="project" value="UniProtKB-KW"/>
</dbReference>